<keyword evidence="4" id="KW-0378">Hydrolase</keyword>
<keyword evidence="5" id="KW-1185">Reference proteome</keyword>
<feature type="chain" id="PRO_5022238664" evidence="1">
    <location>
        <begin position="22"/>
        <end position="487"/>
    </location>
</feature>
<dbReference type="InterPro" id="IPR001466">
    <property type="entry name" value="Beta-lactam-related"/>
</dbReference>
<dbReference type="EMBL" id="VOEJ01000002">
    <property type="protein sequence ID" value="TWR30665.1"/>
    <property type="molecule type" value="Genomic_DNA"/>
</dbReference>
<proteinExistence type="predicted"/>
<feature type="domain" description="Peptidase S12 Pab87-related C-terminal" evidence="3">
    <location>
        <begin position="400"/>
        <end position="473"/>
    </location>
</feature>
<dbReference type="InterPro" id="IPR021860">
    <property type="entry name" value="Peptidase_S12_Pab87-rel_C"/>
</dbReference>
<dbReference type="InterPro" id="IPR050491">
    <property type="entry name" value="AmpC-like"/>
</dbReference>
<name>A0A563UH14_9SPHI</name>
<dbReference type="AlphaFoldDB" id="A0A563UH14"/>
<organism evidence="4 5">
    <name type="scientific">Mucilaginibacter pallidiroseus</name>
    <dbReference type="NCBI Taxonomy" id="2599295"/>
    <lineage>
        <taxon>Bacteria</taxon>
        <taxon>Pseudomonadati</taxon>
        <taxon>Bacteroidota</taxon>
        <taxon>Sphingobacteriia</taxon>
        <taxon>Sphingobacteriales</taxon>
        <taxon>Sphingobacteriaceae</taxon>
        <taxon>Mucilaginibacter</taxon>
    </lineage>
</organism>
<dbReference type="SUPFAM" id="SSF56601">
    <property type="entry name" value="beta-lactamase/transpeptidase-like"/>
    <property type="match status" value="1"/>
</dbReference>
<dbReference type="Proteomes" id="UP000320042">
    <property type="component" value="Unassembled WGS sequence"/>
</dbReference>
<evidence type="ECO:0000256" key="1">
    <source>
        <dbReference type="SAM" id="SignalP"/>
    </source>
</evidence>
<evidence type="ECO:0000313" key="5">
    <source>
        <dbReference type="Proteomes" id="UP000320042"/>
    </source>
</evidence>
<feature type="signal peptide" evidence="1">
    <location>
        <begin position="1"/>
        <end position="21"/>
    </location>
</feature>
<protein>
    <submittedName>
        <fullName evidence="4">Serine hydrolase</fullName>
    </submittedName>
</protein>
<dbReference type="OrthoDB" id="9797709at2"/>
<keyword evidence="1" id="KW-0732">Signal</keyword>
<evidence type="ECO:0000259" key="3">
    <source>
        <dbReference type="Pfam" id="PF11954"/>
    </source>
</evidence>
<dbReference type="Pfam" id="PF11954">
    <property type="entry name" value="DUF3471"/>
    <property type="match status" value="1"/>
</dbReference>
<evidence type="ECO:0000259" key="2">
    <source>
        <dbReference type="Pfam" id="PF00144"/>
    </source>
</evidence>
<feature type="domain" description="Beta-lactamase-related" evidence="2">
    <location>
        <begin position="56"/>
        <end position="371"/>
    </location>
</feature>
<gene>
    <name evidence="4" type="ORF">FPZ43_04805</name>
</gene>
<dbReference type="PANTHER" id="PTHR46825:SF12">
    <property type="entry name" value="PENICILLIN-BINDING PROTEIN 4"/>
    <property type="match status" value="1"/>
</dbReference>
<dbReference type="InterPro" id="IPR012338">
    <property type="entry name" value="Beta-lactam/transpept-like"/>
</dbReference>
<dbReference type="Gene3D" id="3.40.710.10">
    <property type="entry name" value="DD-peptidase/beta-lactamase superfamily"/>
    <property type="match status" value="1"/>
</dbReference>
<accession>A0A563UH14</accession>
<comment type="caution">
    <text evidence="4">The sequence shown here is derived from an EMBL/GenBank/DDBJ whole genome shotgun (WGS) entry which is preliminary data.</text>
</comment>
<dbReference type="PANTHER" id="PTHR46825">
    <property type="entry name" value="D-ALANYL-D-ALANINE-CARBOXYPEPTIDASE/ENDOPEPTIDASE AMPH"/>
    <property type="match status" value="1"/>
</dbReference>
<dbReference type="Pfam" id="PF00144">
    <property type="entry name" value="Beta-lactamase"/>
    <property type="match status" value="1"/>
</dbReference>
<reference evidence="4 5" key="1">
    <citation type="submission" date="2019-07" db="EMBL/GenBank/DDBJ databases">
        <authorList>
            <person name="Kim J."/>
        </authorList>
    </citation>
    <scope>NUCLEOTIDE SEQUENCE [LARGE SCALE GENOMIC DNA]</scope>
    <source>
        <strain evidence="5">dk17</strain>
    </source>
</reference>
<evidence type="ECO:0000313" key="4">
    <source>
        <dbReference type="EMBL" id="TWR30665.1"/>
    </source>
</evidence>
<sequence length="487" mass="53227">MKKRIFIIVTTFLFGHIISVAQSSVQSSDTLKRQINLVESNLAGSVRTTDQKPWTIQERMAFYKVPGVTVAVIRNYKLAWAKGYGWADVAAKIPVTEKTLFQAASVSKSLNAVGVLKLVQEGKIDPDKDINYYLKSWKYPYDSVSKGNIINIKHLLSHTGGISVHGFGGYSVTDSLPTIVQVLNGTKPANSERIRSLTAPGAKFDYSGGGVTVSQLILTDITGQPYDTYMYKNVLKPMGMDNSSFTQQPAKNRAALLATAYSADGSEVKGKYHIYPEQGAAGLWTNPTDLSKYIIETQLAYEGKSARVLNQQTTKLRLTPYLTGGALGVFIDSLADGVYFQHSGGNEGFKCQYYGSLQGGNGVVVMINSDNAGIIGEIVNSVGKVYGFKGLNRSKVYTEVAVDAAVLQTYVGEYEMKPGFILTVTREGNKLFAQGTGQDKIGLFAEAQNKFFLKNIPVELEFIKNNKNEVITCRVFQGGVIDAKRIK</sequence>
<dbReference type="GO" id="GO:0016787">
    <property type="term" value="F:hydrolase activity"/>
    <property type="evidence" value="ECO:0007669"/>
    <property type="project" value="UniProtKB-KW"/>
</dbReference>